<dbReference type="Proteomes" id="UP000617681">
    <property type="component" value="Chromosome"/>
</dbReference>
<dbReference type="Pfam" id="PF11209">
    <property type="entry name" value="LmeA"/>
    <property type="match status" value="1"/>
</dbReference>
<dbReference type="OrthoDB" id="4424949at2"/>
<evidence type="ECO:0000313" key="3">
    <source>
        <dbReference type="Proteomes" id="UP000596145"/>
    </source>
</evidence>
<sequence>MKSLGKALVGLLVMVVILAAAAEFGLRWYIGNQLETSVKAQSPVAVQEKPSIEFGATPLLFSLVTKTVPNVDVSVPSTLQISSGADAPVISGAPAADVSLTDLDISDPQVLRAAHMVAHVELPDEFLLATIQRQMADNPPSTGSTIGDALAQRFLHISGVTSRAATQAVDIEFADGIATLTLEPRAADGNLSFTATNAELLGFEVPQEIVDAISESLASAAQDAAGQMSVDKLEVKDGLIDLTVSSDNPSVATQQ</sequence>
<dbReference type="EMBL" id="CP069534">
    <property type="protein sequence ID" value="QRP70988.1"/>
    <property type="molecule type" value="Genomic_DNA"/>
</dbReference>
<accession>A0A7T4JV46</accession>
<name>A0A7T4JV46_9CORY</name>
<dbReference type="InterPro" id="IPR021373">
    <property type="entry name" value="DUF2993"/>
</dbReference>
<dbReference type="GeneID" id="92759142"/>
<reference evidence="1 3" key="1">
    <citation type="submission" date="2020-12" db="EMBL/GenBank/DDBJ databases">
        <title>FDA dAtabase for Regulatory Grade micrObial Sequences (FDA-ARGOS): Supporting development and validation of Infectious Disease Dx tests.</title>
        <authorList>
            <person name="Sproer C."/>
            <person name="Gronow S."/>
            <person name="Severitt S."/>
            <person name="Schroder I."/>
            <person name="Tallon L."/>
            <person name="Sadzewicz L."/>
            <person name="Zhao X."/>
            <person name="Boylan J."/>
            <person name="Ott S."/>
            <person name="Bowen H."/>
            <person name="Vavikolanu K."/>
            <person name="Mehta A."/>
            <person name="Aluvathingal J."/>
            <person name="Nadendla S."/>
            <person name="Lowell S."/>
            <person name="Myers T."/>
            <person name="Yan Y."/>
            <person name="Sichtig H."/>
        </authorList>
    </citation>
    <scope>NUCLEOTIDE SEQUENCE [LARGE SCALE GENOMIC DNA]</scope>
    <source>
        <strain evidence="1 3">FDAARGOS_1053</strain>
        <strain evidence="2">FDAARGOS_1191</strain>
    </source>
</reference>
<dbReference type="Proteomes" id="UP000596145">
    <property type="component" value="Chromosome"/>
</dbReference>
<gene>
    <name evidence="1" type="ORF">I6I10_00875</name>
    <name evidence="2" type="ORF">I6J21_02170</name>
</gene>
<organism evidence="1 3">
    <name type="scientific">Corynebacterium glucuronolyticum</name>
    <dbReference type="NCBI Taxonomy" id="39791"/>
    <lineage>
        <taxon>Bacteria</taxon>
        <taxon>Bacillati</taxon>
        <taxon>Actinomycetota</taxon>
        <taxon>Actinomycetes</taxon>
        <taxon>Mycobacteriales</taxon>
        <taxon>Corynebacteriaceae</taxon>
        <taxon>Corynebacterium</taxon>
    </lineage>
</organism>
<proteinExistence type="predicted"/>
<protein>
    <submittedName>
        <fullName evidence="1">DUF2993 domain-containing protein</fullName>
    </submittedName>
</protein>
<dbReference type="RefSeq" id="WP_005394719.1">
    <property type="nucleotide sequence ID" value="NZ_CP066007.1"/>
</dbReference>
<evidence type="ECO:0000313" key="2">
    <source>
        <dbReference type="EMBL" id="QRP70988.1"/>
    </source>
</evidence>
<dbReference type="AlphaFoldDB" id="A0A7T4JV46"/>
<dbReference type="EMBL" id="CP066007">
    <property type="protein sequence ID" value="QQB46544.1"/>
    <property type="molecule type" value="Genomic_DNA"/>
</dbReference>
<evidence type="ECO:0000313" key="1">
    <source>
        <dbReference type="EMBL" id="QQB46544.1"/>
    </source>
</evidence>